<protein>
    <submittedName>
        <fullName evidence="2">Uncharacterized protein</fullName>
    </submittedName>
</protein>
<keyword evidence="1" id="KW-0732">Signal</keyword>
<reference evidence="2" key="1">
    <citation type="submission" date="2022-10" db="EMBL/GenBank/DDBJ databases">
        <title>Culturing micro-colonial fungi from biological soil crusts in the Mojave desert and describing Neophaeococcomyces mojavensis, and introducing the new genera and species Taxawa tesnikishii.</title>
        <authorList>
            <person name="Kurbessoian T."/>
            <person name="Stajich J.E."/>
        </authorList>
    </citation>
    <scope>NUCLEOTIDE SEQUENCE</scope>
    <source>
        <strain evidence="2">TK_1</strain>
    </source>
</reference>
<gene>
    <name evidence="2" type="ORF">H2201_003502</name>
</gene>
<sequence length="283" mass="29637">MILSPVFLVLSTATCISAQYTGYSLTSSGDPGSVVYSTSSTPANVSADPAPDVFLNATVHVGEIDISVSNLTAKLNLDAQVLQLLSFNAGVDLSIDRVSLLLADVDASVQLEVRLENLVRMINDTLDSLDLNPILATIGQTVGDIANSTLGGLTGGSSPLLAARSYELENNILYSVNDYSGNTHTNRILAQDGSIVDQSLDNDGNVYNEQVVGSYERDMAFVEENEGKVVNGQAVRELEYVYTPFDGLSAVCAIYVDAAGAVVGTQVLSESRGGGSSTVGADL</sequence>
<dbReference type="EMBL" id="JAPDRL010000020">
    <property type="protein sequence ID" value="KAJ9666314.1"/>
    <property type="molecule type" value="Genomic_DNA"/>
</dbReference>
<feature type="chain" id="PRO_5045278775" evidence="1">
    <location>
        <begin position="19"/>
        <end position="283"/>
    </location>
</feature>
<comment type="caution">
    <text evidence="2">The sequence shown here is derived from an EMBL/GenBank/DDBJ whole genome shotgun (WGS) entry which is preliminary data.</text>
</comment>
<evidence type="ECO:0000313" key="3">
    <source>
        <dbReference type="Proteomes" id="UP001172684"/>
    </source>
</evidence>
<name>A0ABQ9NV93_9PEZI</name>
<evidence type="ECO:0000313" key="2">
    <source>
        <dbReference type="EMBL" id="KAJ9666314.1"/>
    </source>
</evidence>
<evidence type="ECO:0000256" key="1">
    <source>
        <dbReference type="SAM" id="SignalP"/>
    </source>
</evidence>
<accession>A0ABQ9NV93</accession>
<dbReference type="Proteomes" id="UP001172684">
    <property type="component" value="Unassembled WGS sequence"/>
</dbReference>
<feature type="signal peptide" evidence="1">
    <location>
        <begin position="1"/>
        <end position="18"/>
    </location>
</feature>
<organism evidence="2 3">
    <name type="scientific">Coniosporium apollinis</name>
    <dbReference type="NCBI Taxonomy" id="61459"/>
    <lineage>
        <taxon>Eukaryota</taxon>
        <taxon>Fungi</taxon>
        <taxon>Dikarya</taxon>
        <taxon>Ascomycota</taxon>
        <taxon>Pezizomycotina</taxon>
        <taxon>Dothideomycetes</taxon>
        <taxon>Dothideomycetes incertae sedis</taxon>
        <taxon>Coniosporium</taxon>
    </lineage>
</organism>
<proteinExistence type="predicted"/>
<keyword evidence="3" id="KW-1185">Reference proteome</keyword>